<evidence type="ECO:0000256" key="3">
    <source>
        <dbReference type="ARBA" id="ARBA00006759"/>
    </source>
</evidence>
<dbReference type="STRING" id="555778.Hneap_1572"/>
<reference evidence="9 10" key="1">
    <citation type="submission" date="2009-10" db="EMBL/GenBank/DDBJ databases">
        <title>Complete sequence of Halothiobacillus neapolitanus c2.</title>
        <authorList>
            <consortium name="US DOE Joint Genome Institute"/>
            <person name="Lucas S."/>
            <person name="Copeland A."/>
            <person name="Lapidus A."/>
            <person name="Glavina del Rio T."/>
            <person name="Tice H."/>
            <person name="Bruce D."/>
            <person name="Goodwin L."/>
            <person name="Pitluck S."/>
            <person name="Davenport K."/>
            <person name="Brettin T."/>
            <person name="Detter J.C."/>
            <person name="Han C."/>
            <person name="Tapia R."/>
            <person name="Larimer F."/>
            <person name="Land M."/>
            <person name="Hauser L."/>
            <person name="Kyrpides N."/>
            <person name="Mikhailova N."/>
            <person name="Kerfeld C."/>
            <person name="Cannon G."/>
            <person name="Heinhort S."/>
        </authorList>
    </citation>
    <scope>NUCLEOTIDE SEQUENCE [LARGE SCALE GENOMIC DNA]</scope>
    <source>
        <strain evidence="10">ATCC 23641 / c2</strain>
    </source>
</reference>
<keyword evidence="10" id="KW-1185">Reference proteome</keyword>
<dbReference type="UniPathway" id="UPA00619">
    <property type="reaction ID" value="UER00676"/>
</dbReference>
<dbReference type="Proteomes" id="UP000009102">
    <property type="component" value="Chromosome"/>
</dbReference>
<evidence type="ECO:0000256" key="7">
    <source>
        <dbReference type="HAMAP-Rule" id="MF_01374"/>
    </source>
</evidence>
<evidence type="ECO:0000256" key="5">
    <source>
        <dbReference type="ARBA" id="ARBA00022801"/>
    </source>
</evidence>
<accession>D0L129</accession>
<dbReference type="KEGG" id="hna:Hneap_1572"/>
<evidence type="ECO:0000313" key="10">
    <source>
        <dbReference type="Proteomes" id="UP000009102"/>
    </source>
</evidence>
<keyword evidence="6 7" id="KW-0862">Zinc</keyword>
<dbReference type="GO" id="GO:0019243">
    <property type="term" value="P:methylglyoxal catabolic process to D-lactate via S-lactoyl-glutathione"/>
    <property type="evidence" value="ECO:0007669"/>
    <property type="project" value="UniProtKB-UniRule"/>
</dbReference>
<comment type="function">
    <text evidence="7">Thiolesterase that catalyzes the hydrolysis of S-D-lactoyl-glutathione to form glutathione and D-lactic acid.</text>
</comment>
<dbReference type="SMART" id="SM00849">
    <property type="entry name" value="Lactamase_B"/>
    <property type="match status" value="1"/>
</dbReference>
<dbReference type="InterPro" id="IPR032282">
    <property type="entry name" value="HAGH_C"/>
</dbReference>
<sequence>MRIHAIPVLSDNYVWLIEGDQGQCAVVDPGEAAPVLAEIERRDLTLKAILLTHHHADHCQGVAGLRARFPVPVYGPALEAKTWVTHPLANLETFDLPHIGRFQAWHTPGHTLGHISLISNGAAFVGDTLFSAGCGRLFEGSPEQMLASLDRLSSLPDATMIYCGHEYTADSLRFAHFAEPNNESIIQRIREVNEARAAGLPSVPTSMSLEKQINPFLRIREPSLRAAILKHARSESLSDADAFWTLRCWKDEFDDLPLLPRHAQNH</sequence>
<dbReference type="OrthoDB" id="9802248at2"/>
<dbReference type="InterPro" id="IPR050110">
    <property type="entry name" value="Glyoxalase_II_hydrolase"/>
</dbReference>
<gene>
    <name evidence="7" type="primary">gloB</name>
    <name evidence="9" type="ordered locus">Hneap_1572</name>
</gene>
<dbReference type="GO" id="GO:0046872">
    <property type="term" value="F:metal ion binding"/>
    <property type="evidence" value="ECO:0007669"/>
    <property type="project" value="UniProtKB-KW"/>
</dbReference>
<dbReference type="EMBL" id="CP001801">
    <property type="protein sequence ID" value="ACX96402.1"/>
    <property type="molecule type" value="Genomic_DNA"/>
</dbReference>
<dbReference type="InterPro" id="IPR036866">
    <property type="entry name" value="RibonucZ/Hydroxyglut_hydro"/>
</dbReference>
<keyword evidence="4 7" id="KW-0479">Metal-binding</keyword>
<evidence type="ECO:0000313" key="9">
    <source>
        <dbReference type="EMBL" id="ACX96402.1"/>
    </source>
</evidence>
<dbReference type="SUPFAM" id="SSF56281">
    <property type="entry name" value="Metallo-hydrolase/oxidoreductase"/>
    <property type="match status" value="1"/>
</dbReference>
<dbReference type="InterPro" id="IPR035680">
    <property type="entry name" value="Clx_II_MBL"/>
</dbReference>
<comment type="pathway">
    <text evidence="2 7">Secondary metabolite metabolism; methylglyoxal degradation; (R)-lactate from methylglyoxal: step 2/2.</text>
</comment>
<dbReference type="Pfam" id="PF00753">
    <property type="entry name" value="Lactamase_B"/>
    <property type="match status" value="1"/>
</dbReference>
<dbReference type="HAMAP" id="MF_01374">
    <property type="entry name" value="Glyoxalase_2"/>
    <property type="match status" value="1"/>
</dbReference>
<dbReference type="InterPro" id="IPR017782">
    <property type="entry name" value="Hydroxyacylglutathione_Hdrlase"/>
</dbReference>
<feature type="binding site" evidence="7">
    <location>
        <position position="53"/>
    </location>
    <ligand>
        <name>Zn(2+)</name>
        <dbReference type="ChEBI" id="CHEBI:29105"/>
        <label>1</label>
    </ligand>
</feature>
<feature type="binding site" evidence="7">
    <location>
        <position position="165"/>
    </location>
    <ligand>
        <name>Zn(2+)</name>
        <dbReference type="ChEBI" id="CHEBI:29105"/>
        <label>2</label>
    </ligand>
</feature>
<dbReference type="RefSeq" id="WP_012824436.1">
    <property type="nucleotide sequence ID" value="NC_013422.1"/>
</dbReference>
<evidence type="ECO:0000256" key="6">
    <source>
        <dbReference type="ARBA" id="ARBA00022833"/>
    </source>
</evidence>
<dbReference type="HOGENOM" id="CLU_030571_4_1_6"/>
<comment type="similarity">
    <text evidence="3 7">Belongs to the metallo-beta-lactamase superfamily. Glyoxalase II family.</text>
</comment>
<dbReference type="PANTHER" id="PTHR43705:SF1">
    <property type="entry name" value="HYDROXYACYLGLUTATHIONE HYDROLASE GLOB"/>
    <property type="match status" value="1"/>
</dbReference>
<feature type="binding site" evidence="7">
    <location>
        <position position="55"/>
    </location>
    <ligand>
        <name>Zn(2+)</name>
        <dbReference type="ChEBI" id="CHEBI:29105"/>
        <label>1</label>
    </ligand>
</feature>
<dbReference type="EC" id="3.1.2.6" evidence="7"/>
<comment type="subunit">
    <text evidence="7">Monomer.</text>
</comment>
<keyword evidence="5 7" id="KW-0378">Hydrolase</keyword>
<dbReference type="AlphaFoldDB" id="D0L129"/>
<feature type="binding site" evidence="7">
    <location>
        <position position="110"/>
    </location>
    <ligand>
        <name>Zn(2+)</name>
        <dbReference type="ChEBI" id="CHEBI:29105"/>
        <label>1</label>
    </ligand>
</feature>
<dbReference type="eggNOG" id="COG0491">
    <property type="taxonomic scope" value="Bacteria"/>
</dbReference>
<dbReference type="Gene3D" id="3.60.15.10">
    <property type="entry name" value="Ribonuclease Z/Hydroxyacylglutathione hydrolase-like"/>
    <property type="match status" value="1"/>
</dbReference>
<protein>
    <recommendedName>
        <fullName evidence="7">Hydroxyacylglutathione hydrolase</fullName>
        <ecNumber evidence="7">3.1.2.6</ecNumber>
    </recommendedName>
    <alternativeName>
        <fullName evidence="7">Glyoxalase II</fullName>
        <shortName evidence="7">Glx II</shortName>
    </alternativeName>
</protein>
<evidence type="ECO:0000256" key="4">
    <source>
        <dbReference type="ARBA" id="ARBA00022723"/>
    </source>
</evidence>
<dbReference type="InterPro" id="IPR001279">
    <property type="entry name" value="Metallo-B-lactamas"/>
</dbReference>
<proteinExistence type="inferred from homology"/>
<dbReference type="PIRSF" id="PIRSF005457">
    <property type="entry name" value="Glx"/>
    <property type="match status" value="1"/>
</dbReference>
<feature type="domain" description="Metallo-beta-lactamase" evidence="8">
    <location>
        <begin position="11"/>
        <end position="165"/>
    </location>
</feature>
<dbReference type="NCBIfam" id="TIGR03413">
    <property type="entry name" value="GSH_gloB"/>
    <property type="match status" value="1"/>
</dbReference>
<evidence type="ECO:0000256" key="1">
    <source>
        <dbReference type="ARBA" id="ARBA00001623"/>
    </source>
</evidence>
<dbReference type="CDD" id="cd07723">
    <property type="entry name" value="hydroxyacylglutathione_hydrolase_MBL-fold"/>
    <property type="match status" value="1"/>
</dbReference>
<comment type="catalytic activity">
    <reaction evidence="1 7">
        <text>an S-(2-hydroxyacyl)glutathione + H2O = a 2-hydroxy carboxylate + glutathione + H(+)</text>
        <dbReference type="Rhea" id="RHEA:21864"/>
        <dbReference type="ChEBI" id="CHEBI:15377"/>
        <dbReference type="ChEBI" id="CHEBI:15378"/>
        <dbReference type="ChEBI" id="CHEBI:57925"/>
        <dbReference type="ChEBI" id="CHEBI:58896"/>
        <dbReference type="ChEBI" id="CHEBI:71261"/>
        <dbReference type="EC" id="3.1.2.6"/>
    </reaction>
</comment>
<dbReference type="PANTHER" id="PTHR43705">
    <property type="entry name" value="HYDROXYACYLGLUTATHIONE HYDROLASE"/>
    <property type="match status" value="1"/>
</dbReference>
<feature type="binding site" evidence="7">
    <location>
        <position position="58"/>
    </location>
    <ligand>
        <name>Zn(2+)</name>
        <dbReference type="ChEBI" id="CHEBI:29105"/>
        <label>2</label>
    </ligand>
</feature>
<evidence type="ECO:0000256" key="2">
    <source>
        <dbReference type="ARBA" id="ARBA00004963"/>
    </source>
</evidence>
<feature type="binding site" evidence="7">
    <location>
        <position position="127"/>
    </location>
    <ligand>
        <name>Zn(2+)</name>
        <dbReference type="ChEBI" id="CHEBI:29105"/>
        <label>1</label>
    </ligand>
</feature>
<dbReference type="GO" id="GO:0004416">
    <property type="term" value="F:hydroxyacylglutathione hydrolase activity"/>
    <property type="evidence" value="ECO:0007669"/>
    <property type="project" value="UniProtKB-UniRule"/>
</dbReference>
<feature type="binding site" evidence="7">
    <location>
        <position position="127"/>
    </location>
    <ligand>
        <name>Zn(2+)</name>
        <dbReference type="ChEBI" id="CHEBI:29105"/>
        <label>2</label>
    </ligand>
</feature>
<organism evidence="9 10">
    <name type="scientific">Halothiobacillus neapolitanus (strain ATCC 23641 / DSM 15147 / CIP 104769 / NCIMB 8539 / c2)</name>
    <name type="common">Thiobacillus neapolitanus</name>
    <dbReference type="NCBI Taxonomy" id="555778"/>
    <lineage>
        <taxon>Bacteria</taxon>
        <taxon>Pseudomonadati</taxon>
        <taxon>Pseudomonadota</taxon>
        <taxon>Gammaproteobacteria</taxon>
        <taxon>Chromatiales</taxon>
        <taxon>Halothiobacillaceae</taxon>
        <taxon>Halothiobacillus</taxon>
    </lineage>
</organism>
<dbReference type="Pfam" id="PF16123">
    <property type="entry name" value="HAGH_C"/>
    <property type="match status" value="1"/>
</dbReference>
<evidence type="ECO:0000259" key="8">
    <source>
        <dbReference type="SMART" id="SM00849"/>
    </source>
</evidence>
<feature type="binding site" evidence="7">
    <location>
        <position position="57"/>
    </location>
    <ligand>
        <name>Zn(2+)</name>
        <dbReference type="ChEBI" id="CHEBI:29105"/>
        <label>2</label>
    </ligand>
</feature>
<comment type="cofactor">
    <cofactor evidence="7">
        <name>Zn(2+)</name>
        <dbReference type="ChEBI" id="CHEBI:29105"/>
    </cofactor>
    <text evidence="7">Binds 2 Zn(2+) ions per subunit.</text>
</comment>
<name>D0L129_HALNC</name>